<dbReference type="GO" id="GO:0006355">
    <property type="term" value="P:regulation of DNA-templated transcription"/>
    <property type="evidence" value="ECO:0007669"/>
    <property type="project" value="InterPro"/>
</dbReference>
<dbReference type="InterPro" id="IPR002197">
    <property type="entry name" value="HTH_Fis"/>
</dbReference>
<dbReference type="PROSITE" id="PS50045">
    <property type="entry name" value="SIGMA54_INTERACT_4"/>
    <property type="match status" value="1"/>
</dbReference>
<dbReference type="GO" id="GO:0005524">
    <property type="term" value="F:ATP binding"/>
    <property type="evidence" value="ECO:0007669"/>
    <property type="project" value="UniProtKB-KW"/>
</dbReference>
<organism evidence="6 7">
    <name type="scientific">Planctomicrobium piriforme</name>
    <dbReference type="NCBI Taxonomy" id="1576369"/>
    <lineage>
        <taxon>Bacteria</taxon>
        <taxon>Pseudomonadati</taxon>
        <taxon>Planctomycetota</taxon>
        <taxon>Planctomycetia</taxon>
        <taxon>Planctomycetales</taxon>
        <taxon>Planctomycetaceae</taxon>
        <taxon>Planctomicrobium</taxon>
    </lineage>
</organism>
<dbReference type="Pfam" id="PF02954">
    <property type="entry name" value="HTH_8"/>
    <property type="match status" value="1"/>
</dbReference>
<dbReference type="InterPro" id="IPR003593">
    <property type="entry name" value="AAA+_ATPase"/>
</dbReference>
<evidence type="ECO:0000256" key="2">
    <source>
        <dbReference type="ARBA" id="ARBA00022840"/>
    </source>
</evidence>
<keyword evidence="4" id="KW-0804">Transcription</keyword>
<dbReference type="PRINTS" id="PR01590">
    <property type="entry name" value="HTHFIS"/>
</dbReference>
<dbReference type="InterPro" id="IPR027417">
    <property type="entry name" value="P-loop_NTPase"/>
</dbReference>
<keyword evidence="1" id="KW-0547">Nucleotide-binding</keyword>
<evidence type="ECO:0000256" key="3">
    <source>
        <dbReference type="ARBA" id="ARBA00023015"/>
    </source>
</evidence>
<dbReference type="SMART" id="SM00382">
    <property type="entry name" value="AAA"/>
    <property type="match status" value="1"/>
</dbReference>
<evidence type="ECO:0000259" key="5">
    <source>
        <dbReference type="PROSITE" id="PS50045"/>
    </source>
</evidence>
<dbReference type="GO" id="GO:0043565">
    <property type="term" value="F:sequence-specific DNA binding"/>
    <property type="evidence" value="ECO:0007669"/>
    <property type="project" value="InterPro"/>
</dbReference>
<keyword evidence="2" id="KW-0067">ATP-binding</keyword>
<keyword evidence="3" id="KW-0805">Transcription regulation</keyword>
<dbReference type="Pfam" id="PF25601">
    <property type="entry name" value="AAA_lid_14"/>
    <property type="match status" value="1"/>
</dbReference>
<dbReference type="SUPFAM" id="SSF52540">
    <property type="entry name" value="P-loop containing nucleoside triphosphate hydrolases"/>
    <property type="match status" value="1"/>
</dbReference>
<accession>A0A1I3HMZ0</accession>
<evidence type="ECO:0000256" key="1">
    <source>
        <dbReference type="ARBA" id="ARBA00022741"/>
    </source>
</evidence>
<evidence type="ECO:0000256" key="4">
    <source>
        <dbReference type="ARBA" id="ARBA00023163"/>
    </source>
</evidence>
<dbReference type="Proteomes" id="UP000199518">
    <property type="component" value="Unassembled WGS sequence"/>
</dbReference>
<dbReference type="Gene3D" id="1.10.8.60">
    <property type="match status" value="1"/>
</dbReference>
<dbReference type="EMBL" id="FOQD01000008">
    <property type="protein sequence ID" value="SFI37061.1"/>
    <property type="molecule type" value="Genomic_DNA"/>
</dbReference>
<evidence type="ECO:0000313" key="6">
    <source>
        <dbReference type="EMBL" id="SFI37061.1"/>
    </source>
</evidence>
<dbReference type="AlphaFoldDB" id="A0A1I3HMZ0"/>
<dbReference type="PANTHER" id="PTHR32071">
    <property type="entry name" value="TRANSCRIPTIONAL REGULATORY PROTEIN"/>
    <property type="match status" value="1"/>
</dbReference>
<dbReference type="InterPro" id="IPR009057">
    <property type="entry name" value="Homeodomain-like_sf"/>
</dbReference>
<dbReference type="PROSITE" id="PS00688">
    <property type="entry name" value="SIGMA54_INTERACT_3"/>
    <property type="match status" value="1"/>
</dbReference>
<dbReference type="OrthoDB" id="9771372at2"/>
<dbReference type="InterPro" id="IPR025944">
    <property type="entry name" value="Sigma_54_int_dom_CS"/>
</dbReference>
<dbReference type="PROSITE" id="PS00675">
    <property type="entry name" value="SIGMA54_INTERACT_1"/>
    <property type="match status" value="1"/>
</dbReference>
<sequence length="315" mass="35600">MSVIFQSRAMLQVIERAKRYARTSVTVLLCGESGTGKELLARLIHQYSPRQHSEYVRVNCAALSESLIESELFGHEAGAFTGAHQLRRGRFEAAGEGTVFLDEIGELPLAVQAKLLRVLEEKEFQRVGGNETLRMHARVITATNRDLAVEARRGHFRADLFHRLNVLPLAIPPLRERREDIPALVNFFVQQAQVELERPVRGVTRPVMERLSEYDWPGNVRELKNVILRCCLLAASDTIQTVELPSPVIEDEAEVSATLPQFLDHLSLEEIERQVILHRLERCQGNKTEAAAALGVTPRTLRNKVTHYRKLGYVS</sequence>
<dbReference type="InterPro" id="IPR025662">
    <property type="entry name" value="Sigma_54_int_dom_ATP-bd_1"/>
</dbReference>
<evidence type="ECO:0000313" key="7">
    <source>
        <dbReference type="Proteomes" id="UP000199518"/>
    </source>
</evidence>
<keyword evidence="7" id="KW-1185">Reference proteome</keyword>
<dbReference type="InterPro" id="IPR002078">
    <property type="entry name" value="Sigma_54_int"/>
</dbReference>
<dbReference type="Pfam" id="PF00158">
    <property type="entry name" value="Sigma54_activat"/>
    <property type="match status" value="1"/>
</dbReference>
<dbReference type="STRING" id="1576369.SAMN05421753_108127"/>
<dbReference type="SUPFAM" id="SSF46689">
    <property type="entry name" value="Homeodomain-like"/>
    <property type="match status" value="1"/>
</dbReference>
<dbReference type="Gene3D" id="1.10.10.60">
    <property type="entry name" value="Homeodomain-like"/>
    <property type="match status" value="1"/>
</dbReference>
<reference evidence="7" key="1">
    <citation type="submission" date="2016-10" db="EMBL/GenBank/DDBJ databases">
        <authorList>
            <person name="Varghese N."/>
            <person name="Submissions S."/>
        </authorList>
    </citation>
    <scope>NUCLEOTIDE SEQUENCE [LARGE SCALE GENOMIC DNA]</scope>
    <source>
        <strain evidence="7">DSM 26348</strain>
    </source>
</reference>
<dbReference type="Gene3D" id="3.40.50.300">
    <property type="entry name" value="P-loop containing nucleotide triphosphate hydrolases"/>
    <property type="match status" value="1"/>
</dbReference>
<proteinExistence type="predicted"/>
<gene>
    <name evidence="6" type="ORF">SAMN05421753_108127</name>
</gene>
<dbReference type="FunFam" id="3.40.50.300:FF:000006">
    <property type="entry name" value="DNA-binding transcriptional regulator NtrC"/>
    <property type="match status" value="1"/>
</dbReference>
<dbReference type="RefSeq" id="WP_092050418.1">
    <property type="nucleotide sequence ID" value="NZ_FOQD01000008.1"/>
</dbReference>
<feature type="domain" description="Sigma-54 factor interaction" evidence="5">
    <location>
        <begin position="3"/>
        <end position="232"/>
    </location>
</feature>
<name>A0A1I3HMZ0_9PLAN</name>
<dbReference type="InterPro" id="IPR058031">
    <property type="entry name" value="AAA_lid_NorR"/>
</dbReference>
<dbReference type="CDD" id="cd00009">
    <property type="entry name" value="AAA"/>
    <property type="match status" value="1"/>
</dbReference>
<protein>
    <submittedName>
        <fullName evidence="6">Two-component system, NtrC family, response regulator HydG/two-component system, NtrC family, response regulator AtoC</fullName>
    </submittedName>
</protein>